<keyword evidence="3 4" id="KW-0443">Lipid metabolism</keyword>
<protein>
    <submittedName>
        <fullName evidence="6">Patatin-like phospholipase family protein</fullName>
    </submittedName>
</protein>
<dbReference type="Pfam" id="PF01734">
    <property type="entry name" value="Patatin"/>
    <property type="match status" value="1"/>
</dbReference>
<keyword evidence="1 4" id="KW-0378">Hydrolase</keyword>
<dbReference type="PANTHER" id="PTHR14226">
    <property type="entry name" value="NEUROPATHY TARGET ESTERASE/SWISS CHEESE D.MELANOGASTER"/>
    <property type="match status" value="1"/>
</dbReference>
<reference evidence="6 7" key="1">
    <citation type="submission" date="2022-11" db="EMBL/GenBank/DDBJ databases">
        <title>Draft genome sequence of Saccharopolyspora sp. WRP15-2 isolated from rhizosphere soils of wild rice in Thailand.</title>
        <authorList>
            <person name="Duangmal K."/>
            <person name="Kammanee S."/>
            <person name="Muangham S."/>
        </authorList>
    </citation>
    <scope>NUCLEOTIDE SEQUENCE [LARGE SCALE GENOMIC DNA]</scope>
    <source>
        <strain evidence="6 7">WRP15-2</strain>
    </source>
</reference>
<evidence type="ECO:0000313" key="7">
    <source>
        <dbReference type="Proteomes" id="UP001210380"/>
    </source>
</evidence>
<evidence type="ECO:0000256" key="4">
    <source>
        <dbReference type="PROSITE-ProRule" id="PRU01161"/>
    </source>
</evidence>
<dbReference type="PANTHER" id="PTHR14226:SF57">
    <property type="entry name" value="BLR7027 PROTEIN"/>
    <property type="match status" value="1"/>
</dbReference>
<keyword evidence="7" id="KW-1185">Reference proteome</keyword>
<gene>
    <name evidence="6" type="ORF">OU415_25445</name>
</gene>
<keyword evidence="2 4" id="KW-0442">Lipid degradation</keyword>
<evidence type="ECO:0000259" key="5">
    <source>
        <dbReference type="PROSITE" id="PS51635"/>
    </source>
</evidence>
<feature type="active site" description="Proton acceptor" evidence="4">
    <location>
        <position position="233"/>
    </location>
</feature>
<proteinExistence type="predicted"/>
<organism evidence="6 7">
    <name type="scientific">Saccharopolyspora oryzae</name>
    <dbReference type="NCBI Taxonomy" id="2997343"/>
    <lineage>
        <taxon>Bacteria</taxon>
        <taxon>Bacillati</taxon>
        <taxon>Actinomycetota</taxon>
        <taxon>Actinomycetes</taxon>
        <taxon>Pseudonocardiales</taxon>
        <taxon>Pseudonocardiaceae</taxon>
        <taxon>Saccharopolyspora</taxon>
    </lineage>
</organism>
<dbReference type="InterPro" id="IPR002641">
    <property type="entry name" value="PNPLA_dom"/>
</dbReference>
<dbReference type="Proteomes" id="UP001210380">
    <property type="component" value="Unassembled WGS sequence"/>
</dbReference>
<accession>A0ABT4V674</accession>
<dbReference type="InterPro" id="IPR016035">
    <property type="entry name" value="Acyl_Trfase/lysoPLipase"/>
</dbReference>
<feature type="domain" description="PNPLA" evidence="5">
    <location>
        <begin position="30"/>
        <end position="246"/>
    </location>
</feature>
<evidence type="ECO:0000256" key="3">
    <source>
        <dbReference type="ARBA" id="ARBA00023098"/>
    </source>
</evidence>
<dbReference type="RefSeq" id="WP_270951722.1">
    <property type="nucleotide sequence ID" value="NZ_JAQGLA010000053.1"/>
</dbReference>
<dbReference type="InterPro" id="IPR050301">
    <property type="entry name" value="NTE"/>
</dbReference>
<evidence type="ECO:0000256" key="2">
    <source>
        <dbReference type="ARBA" id="ARBA00022963"/>
    </source>
</evidence>
<sequence>MCRMSSMQLSSAIPRTDATMDVVNNERIALVLTGGGARGAYEAGAVSVLVPELERLGQRPSLFVGTSVGAMNAAYLAAAHHLSAEDAAAGMLQRWRDVSPEHVMRPLHHQLPLNATRYLGEVLALPGVRLSSLLDPAPLEQRLQQWIDLAQLHHNIAHAGVDALAVIATAVRRGRTVVFVESTAQRSLHRSHALDYTPATIDHVHLRASAALPVLFPAVRIDSPPQASGWYVDGGTRLNAPIKPALDLGADRIVVIGTDAITAPSDEPAQYEGRTPDLADGALHVLEGALVDPLAEDIVMLGNINLFYTDPSIAHATQQYRYVRGKPPYRRVPYIFVAPDKRGAMGEHALNSFHASNHKLSLRALRHRVIRHLLGGDSPAHGELLSYLHFEPDYLEELIAMGQRDARHYLDHAASSDHPWQIGPLPALTGVPDFAAEPDQESR</sequence>
<feature type="active site" description="Nucleophile" evidence="4">
    <location>
        <position position="67"/>
    </location>
</feature>
<feature type="short sequence motif" description="GXGXXG" evidence="4">
    <location>
        <begin position="34"/>
        <end position="39"/>
    </location>
</feature>
<dbReference type="PROSITE" id="PS51635">
    <property type="entry name" value="PNPLA"/>
    <property type="match status" value="1"/>
</dbReference>
<dbReference type="EMBL" id="JAQGLA010000053">
    <property type="protein sequence ID" value="MDA3628802.1"/>
    <property type="molecule type" value="Genomic_DNA"/>
</dbReference>
<dbReference type="SUPFAM" id="SSF52151">
    <property type="entry name" value="FabD/lysophospholipase-like"/>
    <property type="match status" value="1"/>
</dbReference>
<feature type="short sequence motif" description="DGA/G" evidence="4">
    <location>
        <begin position="233"/>
        <end position="235"/>
    </location>
</feature>
<evidence type="ECO:0000313" key="6">
    <source>
        <dbReference type="EMBL" id="MDA3628802.1"/>
    </source>
</evidence>
<evidence type="ECO:0000256" key="1">
    <source>
        <dbReference type="ARBA" id="ARBA00022801"/>
    </source>
</evidence>
<name>A0ABT4V674_9PSEU</name>
<comment type="caution">
    <text evidence="6">The sequence shown here is derived from an EMBL/GenBank/DDBJ whole genome shotgun (WGS) entry which is preliminary data.</text>
</comment>
<dbReference type="Gene3D" id="3.40.1090.10">
    <property type="entry name" value="Cytosolic phospholipase A2 catalytic domain"/>
    <property type="match status" value="1"/>
</dbReference>
<feature type="short sequence motif" description="GXSXG" evidence="4">
    <location>
        <begin position="65"/>
        <end position="69"/>
    </location>
</feature>